<evidence type="ECO:0000256" key="7">
    <source>
        <dbReference type="ARBA" id="ARBA00022840"/>
    </source>
</evidence>
<dbReference type="GO" id="GO:0004673">
    <property type="term" value="F:protein histidine kinase activity"/>
    <property type="evidence" value="ECO:0007669"/>
    <property type="project" value="UniProtKB-EC"/>
</dbReference>
<accession>Q2J2V1</accession>
<dbReference type="InterPro" id="IPR003594">
    <property type="entry name" value="HATPase_dom"/>
</dbReference>
<dbReference type="Gene3D" id="3.30.565.10">
    <property type="entry name" value="Histidine kinase-like ATPase, C-terminal domain"/>
    <property type="match status" value="1"/>
</dbReference>
<feature type="domain" description="Histidine kinase" evidence="8">
    <location>
        <begin position="228"/>
        <end position="419"/>
    </location>
</feature>
<dbReference type="eggNOG" id="COG3920">
    <property type="taxonomic scope" value="Bacteria"/>
</dbReference>
<dbReference type="SUPFAM" id="SSF55874">
    <property type="entry name" value="ATPase domain of HSP90 chaperone/DNA topoisomerase II/histidine kinase"/>
    <property type="match status" value="1"/>
</dbReference>
<keyword evidence="3" id="KW-0597">Phosphoprotein</keyword>
<sequence>MRLSCGQLLCEVTRPRIGSFMPSETRLVSPSASDASLNRQDELPYRRRQQALLREFGTAALQSRDFRHILQQAAGLSARGLGCSYAKVLEYEPGEKRLIVRAGIGWPAGTVDHVSLGADIESPAGYAFQTGQSVISNHLQKETRFRTPKLLADHGIKRAINVLIRRGGEGDTAFGILEADSPDPGQFDDADADFLAGFAGLLGIAIERQQADAKLQDALEHEALLTREMSHRVKNSLTSVVGLLRVQARGSESADVKNALENAAMRVASIAEVHDHLWRGSKVGFVDLSDFVGHLCKNLQSSAPEHTLQSRSDPVILSADKAIPLGLLVNELVTNAIKYAYVDGPGVIRMDAREINGHLLVEISDEGTGLPDGFDINQPRKSLGFRVILGLVRQLMGELEISKNIPRGALFTIKFPLDPP</sequence>
<keyword evidence="6 9" id="KW-0418">Kinase</keyword>
<evidence type="ECO:0000256" key="4">
    <source>
        <dbReference type="ARBA" id="ARBA00022679"/>
    </source>
</evidence>
<dbReference type="InterPro" id="IPR003018">
    <property type="entry name" value="GAF"/>
</dbReference>
<keyword evidence="5" id="KW-0547">Nucleotide-binding</keyword>
<dbReference type="PANTHER" id="PTHR41523">
    <property type="entry name" value="TWO-COMPONENT SYSTEM SENSOR PROTEIN"/>
    <property type="match status" value="1"/>
</dbReference>
<dbReference type="Gene3D" id="3.30.450.40">
    <property type="match status" value="1"/>
</dbReference>
<keyword evidence="4 9" id="KW-0808">Transferase</keyword>
<dbReference type="EMBL" id="CP000250">
    <property type="protein sequence ID" value="ABD05209.1"/>
    <property type="molecule type" value="Genomic_DNA"/>
</dbReference>
<evidence type="ECO:0000256" key="2">
    <source>
        <dbReference type="ARBA" id="ARBA00012438"/>
    </source>
</evidence>
<dbReference type="Proteomes" id="UP000008809">
    <property type="component" value="Chromosome"/>
</dbReference>
<dbReference type="AlphaFoldDB" id="Q2J2V1"/>
<organism evidence="9 10">
    <name type="scientific">Rhodopseudomonas palustris (strain HaA2)</name>
    <dbReference type="NCBI Taxonomy" id="316058"/>
    <lineage>
        <taxon>Bacteria</taxon>
        <taxon>Pseudomonadati</taxon>
        <taxon>Pseudomonadota</taxon>
        <taxon>Alphaproteobacteria</taxon>
        <taxon>Hyphomicrobiales</taxon>
        <taxon>Nitrobacteraceae</taxon>
        <taxon>Rhodopseudomonas</taxon>
    </lineage>
</organism>
<dbReference type="GO" id="GO:0005524">
    <property type="term" value="F:ATP binding"/>
    <property type="evidence" value="ECO:0007669"/>
    <property type="project" value="UniProtKB-KW"/>
</dbReference>
<proteinExistence type="predicted"/>
<protein>
    <recommendedName>
        <fullName evidence="2">histidine kinase</fullName>
        <ecNumber evidence="2">2.7.13.3</ecNumber>
    </recommendedName>
</protein>
<dbReference type="Pfam" id="PF02518">
    <property type="entry name" value="HATPase_c"/>
    <property type="match status" value="1"/>
</dbReference>
<evidence type="ECO:0000256" key="6">
    <source>
        <dbReference type="ARBA" id="ARBA00022777"/>
    </source>
</evidence>
<name>Q2J2V1_RHOP2</name>
<reference evidence="9 10" key="1">
    <citation type="submission" date="2006-01" db="EMBL/GenBank/DDBJ databases">
        <title>Complete sequence of Rhodopseudomonas palustris HaA2.</title>
        <authorList>
            <consortium name="US DOE Joint Genome Institute"/>
            <person name="Copeland A."/>
            <person name="Lucas S."/>
            <person name="Lapidus A."/>
            <person name="Barry K."/>
            <person name="Detter J.C."/>
            <person name="Glavina T."/>
            <person name="Hammon N."/>
            <person name="Israni S."/>
            <person name="Pitluck S."/>
            <person name="Chain P."/>
            <person name="Malfatti S."/>
            <person name="Shin M."/>
            <person name="Vergez L."/>
            <person name="Schmutz J."/>
            <person name="Larimer F."/>
            <person name="Land M."/>
            <person name="Hauser L."/>
            <person name="Pelletier D.A."/>
            <person name="Kyrpides N."/>
            <person name="Anderson I."/>
            <person name="Oda Y."/>
            <person name="Harwood C.S."/>
            <person name="Richardson P."/>
        </authorList>
    </citation>
    <scope>NUCLEOTIDE SEQUENCE [LARGE SCALE GENOMIC DNA]</scope>
    <source>
        <strain evidence="9 10">HaA2</strain>
    </source>
</reference>
<evidence type="ECO:0000256" key="3">
    <source>
        <dbReference type="ARBA" id="ARBA00022553"/>
    </source>
</evidence>
<evidence type="ECO:0000256" key="5">
    <source>
        <dbReference type="ARBA" id="ARBA00022741"/>
    </source>
</evidence>
<dbReference type="PANTHER" id="PTHR41523:SF8">
    <property type="entry name" value="ETHYLENE RESPONSE SENSOR PROTEIN"/>
    <property type="match status" value="1"/>
</dbReference>
<dbReference type="Pfam" id="PF13185">
    <property type="entry name" value="GAF_2"/>
    <property type="match status" value="1"/>
</dbReference>
<dbReference type="EC" id="2.7.13.3" evidence="2"/>
<dbReference type="InterPro" id="IPR036890">
    <property type="entry name" value="HATPase_C_sf"/>
</dbReference>
<comment type="catalytic activity">
    <reaction evidence="1">
        <text>ATP + protein L-histidine = ADP + protein N-phospho-L-histidine.</text>
        <dbReference type="EC" id="2.7.13.3"/>
    </reaction>
</comment>
<dbReference type="SMART" id="SM00387">
    <property type="entry name" value="HATPase_c"/>
    <property type="match status" value="1"/>
</dbReference>
<dbReference type="KEGG" id="rpb:RPB_0498"/>
<dbReference type="SMART" id="SM00065">
    <property type="entry name" value="GAF"/>
    <property type="match status" value="1"/>
</dbReference>
<gene>
    <name evidence="9" type="ordered locus">RPB_0498</name>
</gene>
<keyword evidence="10" id="KW-1185">Reference proteome</keyword>
<dbReference type="STRING" id="316058.RPB_0498"/>
<evidence type="ECO:0000313" key="9">
    <source>
        <dbReference type="EMBL" id="ABD05209.1"/>
    </source>
</evidence>
<dbReference type="InterPro" id="IPR005467">
    <property type="entry name" value="His_kinase_dom"/>
</dbReference>
<dbReference type="Pfam" id="PF07568">
    <property type="entry name" value="HisKA_2"/>
    <property type="match status" value="1"/>
</dbReference>
<evidence type="ECO:0000256" key="1">
    <source>
        <dbReference type="ARBA" id="ARBA00000085"/>
    </source>
</evidence>
<keyword evidence="7" id="KW-0067">ATP-binding</keyword>
<dbReference type="HOGENOM" id="CLU_660242_0_0_5"/>
<evidence type="ECO:0000259" key="8">
    <source>
        <dbReference type="PROSITE" id="PS50109"/>
    </source>
</evidence>
<dbReference type="PROSITE" id="PS50109">
    <property type="entry name" value="HIS_KIN"/>
    <property type="match status" value="1"/>
</dbReference>
<evidence type="ECO:0000313" key="10">
    <source>
        <dbReference type="Proteomes" id="UP000008809"/>
    </source>
</evidence>
<dbReference type="InterPro" id="IPR029016">
    <property type="entry name" value="GAF-like_dom_sf"/>
</dbReference>
<dbReference type="SUPFAM" id="SSF55781">
    <property type="entry name" value="GAF domain-like"/>
    <property type="match status" value="1"/>
</dbReference>
<dbReference type="InterPro" id="IPR011495">
    <property type="entry name" value="Sig_transdc_His_kin_sub2_dim/P"/>
</dbReference>